<gene>
    <name evidence="3" type="ORF">ABB37_04959</name>
</gene>
<dbReference type="GeneID" id="26905250"/>
<feature type="coiled-coil region" evidence="1">
    <location>
        <begin position="396"/>
        <end position="430"/>
    </location>
</feature>
<reference evidence="3 4" key="1">
    <citation type="submission" date="2015-07" db="EMBL/GenBank/DDBJ databases">
        <title>High-quality genome of monoxenous trypanosomatid Leptomonas pyrrhocoris.</title>
        <authorList>
            <person name="Flegontov P."/>
            <person name="Butenko A."/>
            <person name="Firsov S."/>
            <person name="Vlcek C."/>
            <person name="Logacheva M.D."/>
            <person name="Field M."/>
            <person name="Filatov D."/>
            <person name="Flegontova O."/>
            <person name="Gerasimov E."/>
            <person name="Jackson A.P."/>
            <person name="Kelly S."/>
            <person name="Opperdoes F."/>
            <person name="O'Reilly A."/>
            <person name="Votypka J."/>
            <person name="Yurchenko V."/>
            <person name="Lukes J."/>
        </authorList>
    </citation>
    <scope>NUCLEOTIDE SEQUENCE [LARGE SCALE GENOMIC DNA]</scope>
    <source>
        <strain evidence="3">H10</strain>
    </source>
</reference>
<proteinExistence type="predicted"/>
<protein>
    <submittedName>
        <fullName evidence="3">Uncharacterized protein</fullName>
    </submittedName>
</protein>
<dbReference type="VEuPathDB" id="TriTrypDB:LpyrH10_09_0590"/>
<evidence type="ECO:0000256" key="1">
    <source>
        <dbReference type="SAM" id="Coils"/>
    </source>
</evidence>
<dbReference type="Proteomes" id="UP000037923">
    <property type="component" value="Unassembled WGS sequence"/>
</dbReference>
<name>A0A0M9G0G9_LEPPY</name>
<dbReference type="RefSeq" id="XP_015658329.1">
    <property type="nucleotide sequence ID" value="XM_015802813.1"/>
</dbReference>
<dbReference type="OrthoDB" id="258081at2759"/>
<accession>A0A0M9G0G9</accession>
<feature type="region of interest" description="Disordered" evidence="2">
    <location>
        <begin position="83"/>
        <end position="115"/>
    </location>
</feature>
<keyword evidence="1" id="KW-0175">Coiled coil</keyword>
<sequence length="449" mass="49935">MEDVREEIRLVATIIDKLLNANESLRADQLTPLTKRLRNAADAITANEGTTFSNAAGFSCSSKPTLNADAGAGVIKLTGSRNNKRAPVTVDTARSSAGKKVSSQKQRPTSAHGEIDTPQLHVSSEVSRSLCCCLYNLLEGAVNLLRASHGHIFVRKGDEMASIANVARKLVFPPQQIHYRCMGNADAEVLGSSIALNRFMEDVGKKGAILIFPIFGRDKSSGQSRVPIATIHVERKDHVFEPFNSSDECILYFASVFCGELMSRVPHFGWLNSFYDPATQHIVAPFVPYKSVPLPGVRRAPNVSSSHTETPGARYDSLPVVVSQLTQKTEEHCKEVLIRRESLPSRNSKPFAPGVTHMPSLLEIQVYVDNLQSCWRKNMTENVNLLETHRSTQQDLKLTRNEMLTARKQLAAANEKLRLYELDSKDYKNEYGALKTELNTYMDKLDRLH</sequence>
<dbReference type="AlphaFoldDB" id="A0A0M9G0G9"/>
<organism evidence="3 4">
    <name type="scientific">Leptomonas pyrrhocoris</name>
    <name type="common">Firebug parasite</name>
    <dbReference type="NCBI Taxonomy" id="157538"/>
    <lineage>
        <taxon>Eukaryota</taxon>
        <taxon>Discoba</taxon>
        <taxon>Euglenozoa</taxon>
        <taxon>Kinetoplastea</taxon>
        <taxon>Metakinetoplastina</taxon>
        <taxon>Trypanosomatida</taxon>
        <taxon>Trypanosomatidae</taxon>
        <taxon>Leishmaniinae</taxon>
        <taxon>Leptomonas</taxon>
    </lineage>
</organism>
<evidence type="ECO:0000313" key="3">
    <source>
        <dbReference type="EMBL" id="KPA79890.1"/>
    </source>
</evidence>
<comment type="caution">
    <text evidence="3">The sequence shown here is derived from an EMBL/GenBank/DDBJ whole genome shotgun (WGS) entry which is preliminary data.</text>
</comment>
<evidence type="ECO:0000313" key="4">
    <source>
        <dbReference type="Proteomes" id="UP000037923"/>
    </source>
</evidence>
<dbReference type="EMBL" id="LGTL01000009">
    <property type="protein sequence ID" value="KPA79890.1"/>
    <property type="molecule type" value="Genomic_DNA"/>
</dbReference>
<dbReference type="OMA" id="DMFSIAN"/>
<keyword evidence="4" id="KW-1185">Reference proteome</keyword>
<evidence type="ECO:0000256" key="2">
    <source>
        <dbReference type="SAM" id="MobiDB-lite"/>
    </source>
</evidence>